<dbReference type="AlphaFoldDB" id="A0A0W8CX71"/>
<protein>
    <recommendedName>
        <fullName evidence="2">Chromo domain-containing protein</fullName>
    </recommendedName>
</protein>
<evidence type="ECO:0000313" key="4">
    <source>
        <dbReference type="Proteomes" id="UP000052943"/>
    </source>
</evidence>
<proteinExistence type="predicted"/>
<dbReference type="InterPro" id="IPR000953">
    <property type="entry name" value="Chromo/chromo_shadow_dom"/>
</dbReference>
<reference evidence="3 4" key="1">
    <citation type="submission" date="2015-11" db="EMBL/GenBank/DDBJ databases">
        <title>Genomes and virulence difference between two physiological races of Phytophthora nicotianae.</title>
        <authorList>
            <person name="Liu H."/>
            <person name="Ma X."/>
            <person name="Yu H."/>
            <person name="Fang D."/>
            <person name="Li Y."/>
            <person name="Wang X."/>
            <person name="Wang W."/>
            <person name="Dong Y."/>
            <person name="Xiao B."/>
        </authorList>
    </citation>
    <scope>NUCLEOTIDE SEQUENCE [LARGE SCALE GENOMIC DNA]</scope>
    <source>
        <strain evidence="4">race 0</strain>
    </source>
</reference>
<organism evidence="3 4">
    <name type="scientific">Phytophthora nicotianae</name>
    <name type="common">Potato buckeye rot agent</name>
    <name type="synonym">Phytophthora parasitica</name>
    <dbReference type="NCBI Taxonomy" id="4792"/>
    <lineage>
        <taxon>Eukaryota</taxon>
        <taxon>Sar</taxon>
        <taxon>Stramenopiles</taxon>
        <taxon>Oomycota</taxon>
        <taxon>Peronosporomycetes</taxon>
        <taxon>Peronosporales</taxon>
        <taxon>Peronosporaceae</taxon>
        <taxon>Phytophthora</taxon>
    </lineage>
</organism>
<dbReference type="Gene3D" id="2.40.50.40">
    <property type="match status" value="1"/>
</dbReference>
<sequence length="150" mass="17230">MPRPTKRSKQITALANEKRRKSAQAAGRQVLEELAEEARQMPWCSPASVQILKDDTDSDENDSDFEEGPDLFVADIIYAKKTNREGESFYLVSWVNYDRLTWQPEHDLPYRLIAEFNSEELGVFWPVDYRASIPFGFDAGLNANGTRARR</sequence>
<dbReference type="InterPro" id="IPR016197">
    <property type="entry name" value="Chromo-like_dom_sf"/>
</dbReference>
<evidence type="ECO:0000313" key="3">
    <source>
        <dbReference type="EMBL" id="KUF88699.1"/>
    </source>
</evidence>
<gene>
    <name evidence="3" type="ORF">AM587_10010458</name>
</gene>
<dbReference type="SUPFAM" id="SSF54160">
    <property type="entry name" value="Chromo domain-like"/>
    <property type="match status" value="1"/>
</dbReference>
<accession>A0A0W8CX71</accession>
<dbReference type="Proteomes" id="UP000052943">
    <property type="component" value="Unassembled WGS sequence"/>
</dbReference>
<feature type="region of interest" description="Disordered" evidence="1">
    <location>
        <begin position="1"/>
        <end position="27"/>
    </location>
</feature>
<name>A0A0W8CX71_PHYNI</name>
<dbReference type="PROSITE" id="PS50013">
    <property type="entry name" value="CHROMO_2"/>
    <property type="match status" value="1"/>
</dbReference>
<dbReference type="EMBL" id="LNFO01001793">
    <property type="protein sequence ID" value="KUF88699.1"/>
    <property type="molecule type" value="Genomic_DNA"/>
</dbReference>
<comment type="caution">
    <text evidence="3">The sequence shown here is derived from an EMBL/GenBank/DDBJ whole genome shotgun (WGS) entry which is preliminary data.</text>
</comment>
<feature type="domain" description="Chromo" evidence="2">
    <location>
        <begin position="71"/>
        <end position="108"/>
    </location>
</feature>
<dbReference type="SMART" id="SM00298">
    <property type="entry name" value="CHROMO"/>
    <property type="match status" value="1"/>
</dbReference>
<evidence type="ECO:0000256" key="1">
    <source>
        <dbReference type="SAM" id="MobiDB-lite"/>
    </source>
</evidence>
<evidence type="ECO:0000259" key="2">
    <source>
        <dbReference type="PROSITE" id="PS50013"/>
    </source>
</evidence>